<feature type="region of interest" description="Disordered" evidence="1">
    <location>
        <begin position="368"/>
        <end position="387"/>
    </location>
</feature>
<accession>A0AAD7K1N0</accession>
<protein>
    <submittedName>
        <fullName evidence="2">Uncharacterized protein</fullName>
    </submittedName>
</protein>
<dbReference type="Proteomes" id="UP001215598">
    <property type="component" value="Unassembled WGS sequence"/>
</dbReference>
<evidence type="ECO:0000313" key="2">
    <source>
        <dbReference type="EMBL" id="KAJ7776441.1"/>
    </source>
</evidence>
<feature type="compositionally biased region" description="Basic and acidic residues" evidence="1">
    <location>
        <begin position="115"/>
        <end position="133"/>
    </location>
</feature>
<comment type="caution">
    <text evidence="2">The sequence shown here is derived from an EMBL/GenBank/DDBJ whole genome shotgun (WGS) entry which is preliminary data.</text>
</comment>
<feature type="region of interest" description="Disordered" evidence="1">
    <location>
        <begin position="1"/>
        <end position="24"/>
    </location>
</feature>
<evidence type="ECO:0000313" key="3">
    <source>
        <dbReference type="Proteomes" id="UP001215598"/>
    </source>
</evidence>
<evidence type="ECO:0000256" key="1">
    <source>
        <dbReference type="SAM" id="MobiDB-lite"/>
    </source>
</evidence>
<feature type="region of interest" description="Disordered" evidence="1">
    <location>
        <begin position="114"/>
        <end position="133"/>
    </location>
</feature>
<dbReference type="AlphaFoldDB" id="A0AAD7K1N0"/>
<feature type="compositionally biased region" description="Basic and acidic residues" evidence="1">
    <location>
        <begin position="1"/>
        <end position="20"/>
    </location>
</feature>
<reference evidence="2" key="1">
    <citation type="submission" date="2023-03" db="EMBL/GenBank/DDBJ databases">
        <title>Massive genome expansion in bonnet fungi (Mycena s.s.) driven by repeated elements and novel gene families across ecological guilds.</title>
        <authorList>
            <consortium name="Lawrence Berkeley National Laboratory"/>
            <person name="Harder C.B."/>
            <person name="Miyauchi S."/>
            <person name="Viragh M."/>
            <person name="Kuo A."/>
            <person name="Thoen E."/>
            <person name="Andreopoulos B."/>
            <person name="Lu D."/>
            <person name="Skrede I."/>
            <person name="Drula E."/>
            <person name="Henrissat B."/>
            <person name="Morin E."/>
            <person name="Kohler A."/>
            <person name="Barry K."/>
            <person name="LaButti K."/>
            <person name="Morin E."/>
            <person name="Salamov A."/>
            <person name="Lipzen A."/>
            <person name="Mereny Z."/>
            <person name="Hegedus B."/>
            <person name="Baldrian P."/>
            <person name="Stursova M."/>
            <person name="Weitz H."/>
            <person name="Taylor A."/>
            <person name="Grigoriev I.V."/>
            <person name="Nagy L.G."/>
            <person name="Martin F."/>
            <person name="Kauserud H."/>
        </authorList>
    </citation>
    <scope>NUCLEOTIDE SEQUENCE</scope>
    <source>
        <strain evidence="2">CBHHK182m</strain>
    </source>
</reference>
<name>A0AAD7K1N0_9AGAR</name>
<organism evidence="2 3">
    <name type="scientific">Mycena metata</name>
    <dbReference type="NCBI Taxonomy" id="1033252"/>
    <lineage>
        <taxon>Eukaryota</taxon>
        <taxon>Fungi</taxon>
        <taxon>Dikarya</taxon>
        <taxon>Basidiomycota</taxon>
        <taxon>Agaricomycotina</taxon>
        <taxon>Agaricomycetes</taxon>
        <taxon>Agaricomycetidae</taxon>
        <taxon>Agaricales</taxon>
        <taxon>Marasmiineae</taxon>
        <taxon>Mycenaceae</taxon>
        <taxon>Mycena</taxon>
    </lineage>
</organism>
<gene>
    <name evidence="2" type="ORF">B0H16DRAFT_1449874</name>
</gene>
<sequence length="387" mass="43562">MDHENLPHMSDHFVHSDHLGAPDQRSVVNDKNWVAASVSRSDHLGAPDQRSRVDDKNWVAASVSRSDHLGAPDQRSRVDDKNWVAASVSRSDHLGAPDQRSVVNDKNWVAASVSRSDHLGAPDQRSRVKDKNWDTVDPPSTRFRLFRWLVILGRKLAHETIRYLIVQTIQFRDRGATGPQAERVQAMSPIFRQDCGGRTCGYMLFRTSAPSCHADLSRRGACGRVICRYLPLSSRPSLAIFQVASYILPTVEIRRFRSQPPHPGPHIHPLCWSTCAHCRSNHMPEFWVRWTCVPQHHTESYHTESTLLHIAEMSLSSAYEEVKQVKLADESRIGPLAPLRFVGGPIVKGEELDKILVTVVNSRDVPVQTRGNPRTHVDAASYPCARK</sequence>
<dbReference type="EMBL" id="JARKIB010000009">
    <property type="protein sequence ID" value="KAJ7776441.1"/>
    <property type="molecule type" value="Genomic_DNA"/>
</dbReference>
<keyword evidence="3" id="KW-1185">Reference proteome</keyword>
<proteinExistence type="predicted"/>